<dbReference type="RefSeq" id="XP_035343153.1">
    <property type="nucleotide sequence ID" value="XM_035487260.1"/>
</dbReference>
<evidence type="ECO:0000313" key="1">
    <source>
        <dbReference type="EMBL" id="QKX56975.1"/>
    </source>
</evidence>
<dbReference type="Pfam" id="PF11951">
    <property type="entry name" value="Fungal_trans_2"/>
    <property type="match status" value="1"/>
</dbReference>
<protein>
    <recommendedName>
        <fullName evidence="3">Transcription factor domain-containing protein</fullName>
    </recommendedName>
</protein>
<accession>A0A7H8QU31</accession>
<dbReference type="OrthoDB" id="4491390at2759"/>
<dbReference type="GeneID" id="55991585"/>
<dbReference type="KEGG" id="trg:TRUGW13939_04083"/>
<evidence type="ECO:0000313" key="2">
    <source>
        <dbReference type="Proteomes" id="UP000509510"/>
    </source>
</evidence>
<dbReference type="PANTHER" id="PTHR38791">
    <property type="entry name" value="ZN(II)2CYS6 TRANSCRIPTION FACTOR (EUROFUNG)-RELATED-RELATED"/>
    <property type="match status" value="1"/>
</dbReference>
<proteinExistence type="predicted"/>
<gene>
    <name evidence="1" type="ORF">TRUGW13939_04083</name>
</gene>
<dbReference type="Proteomes" id="UP000509510">
    <property type="component" value="Chromosome II"/>
</dbReference>
<sequence length="418" mass="46149">MHIRPSTDWTQYATASFIENFTMPATFLVLGYLEFLPQMLKTPSPCLQEAFLAISTSNLANISRMRQLQRVSQVHYGEALQLLGSELNHPSTATADETLTAIVLLQKHEIISGMKTPLASPHDAAAAEIVRQRWATQPCSNINDGLHRTVNAHSIIRALYEPFDDGNSNIQNDYVPNTSSLGSSLWPLLSKASMSRLKLQAAVSQISISKCHPGTNFDEALQSAVDTHSQLTSWSSSVPSGWTFDTFTLLQDHGSDEAWFALKQIHAFKNIQLAALWMIYWCGCIHLVQSLIEGYYIFCTGYACQPDYNGPVMSERSLRDSLSTFVDKICSSAPYLLGDIDNNGEVKIGAESKGLGAFFLLRGLGTANSVDSLSLYQRHLILDYLDRIGSAFGIKSASHARTRWLASHPAEAELLETL</sequence>
<dbReference type="InterPro" id="IPR021858">
    <property type="entry name" value="Fun_TF"/>
</dbReference>
<reference evidence="2" key="1">
    <citation type="submission" date="2020-06" db="EMBL/GenBank/DDBJ databases">
        <title>A chromosome-scale genome assembly of Talaromyces rugulosus W13939.</title>
        <authorList>
            <person name="Wang B."/>
            <person name="Guo L."/>
            <person name="Ye K."/>
            <person name="Wang L."/>
        </authorList>
    </citation>
    <scope>NUCLEOTIDE SEQUENCE [LARGE SCALE GENOMIC DNA]</scope>
    <source>
        <strain evidence="2">W13939</strain>
    </source>
</reference>
<name>A0A7H8QU31_TALRU</name>
<dbReference type="EMBL" id="CP055899">
    <property type="protein sequence ID" value="QKX56975.1"/>
    <property type="molecule type" value="Genomic_DNA"/>
</dbReference>
<organism evidence="1 2">
    <name type="scientific">Talaromyces rugulosus</name>
    <name type="common">Penicillium rugulosum</name>
    <dbReference type="NCBI Taxonomy" id="121627"/>
    <lineage>
        <taxon>Eukaryota</taxon>
        <taxon>Fungi</taxon>
        <taxon>Dikarya</taxon>
        <taxon>Ascomycota</taxon>
        <taxon>Pezizomycotina</taxon>
        <taxon>Eurotiomycetes</taxon>
        <taxon>Eurotiomycetidae</taxon>
        <taxon>Eurotiales</taxon>
        <taxon>Trichocomaceae</taxon>
        <taxon>Talaromyces</taxon>
        <taxon>Talaromyces sect. Islandici</taxon>
    </lineage>
</organism>
<dbReference type="AlphaFoldDB" id="A0A7H8QU31"/>
<evidence type="ECO:0008006" key="3">
    <source>
        <dbReference type="Google" id="ProtNLM"/>
    </source>
</evidence>
<keyword evidence="2" id="KW-1185">Reference proteome</keyword>
<dbReference type="InterPro" id="IPR053175">
    <property type="entry name" value="DHMBA_Reg_Transcription_Factor"/>
</dbReference>